<organism evidence="3 4">
    <name type="scientific">Punica granatum</name>
    <name type="common">Pomegranate</name>
    <dbReference type="NCBI Taxonomy" id="22663"/>
    <lineage>
        <taxon>Eukaryota</taxon>
        <taxon>Viridiplantae</taxon>
        <taxon>Streptophyta</taxon>
        <taxon>Embryophyta</taxon>
        <taxon>Tracheophyta</taxon>
        <taxon>Spermatophyta</taxon>
        <taxon>Magnoliopsida</taxon>
        <taxon>eudicotyledons</taxon>
        <taxon>Gunneridae</taxon>
        <taxon>Pentapetalae</taxon>
        <taxon>rosids</taxon>
        <taxon>malvids</taxon>
        <taxon>Myrtales</taxon>
        <taxon>Lythraceae</taxon>
        <taxon>Punica</taxon>
    </lineage>
</organism>
<evidence type="ECO:0000313" key="4">
    <source>
        <dbReference type="Proteomes" id="UP000233551"/>
    </source>
</evidence>
<keyword evidence="4" id="KW-1185">Reference proteome</keyword>
<dbReference type="EMBL" id="PGOL01000247">
    <property type="protein sequence ID" value="PKI73923.1"/>
    <property type="molecule type" value="Genomic_DNA"/>
</dbReference>
<dbReference type="Pfam" id="PF00407">
    <property type="entry name" value="Bet_v_1"/>
    <property type="match status" value="1"/>
</dbReference>
<dbReference type="Proteomes" id="UP000233551">
    <property type="component" value="Unassembled WGS sequence"/>
</dbReference>
<feature type="region of interest" description="Disordered" evidence="1">
    <location>
        <begin position="64"/>
        <end position="87"/>
    </location>
</feature>
<sequence>MASPEAFHGGLQKDIDLISSADQYYKLWRKEVHEILSATSQNIQAVALHEGKYSRTEQEYLLDRKTGDNNQDINRASQAPLPTRTSPRSVFPDLSILSDFLL</sequence>
<dbReference type="AlphaFoldDB" id="A0A2I0L010"/>
<feature type="domain" description="Bet v I/Major latex protein" evidence="2">
    <location>
        <begin position="8"/>
        <end position="54"/>
    </location>
</feature>
<name>A0A2I0L010_PUNGR</name>
<dbReference type="InterPro" id="IPR000916">
    <property type="entry name" value="Bet_v_I/MLP"/>
</dbReference>
<proteinExistence type="predicted"/>
<evidence type="ECO:0000256" key="1">
    <source>
        <dbReference type="SAM" id="MobiDB-lite"/>
    </source>
</evidence>
<reference evidence="3 4" key="1">
    <citation type="submission" date="2017-11" db="EMBL/GenBank/DDBJ databases">
        <title>De-novo sequencing of pomegranate (Punica granatum L.) genome.</title>
        <authorList>
            <person name="Akparov Z."/>
            <person name="Amiraslanov A."/>
            <person name="Hajiyeva S."/>
            <person name="Abbasov M."/>
            <person name="Kaur K."/>
            <person name="Hamwieh A."/>
            <person name="Solovyev V."/>
            <person name="Salamov A."/>
            <person name="Braich B."/>
            <person name="Kosarev P."/>
            <person name="Mahmoud A."/>
            <person name="Hajiyev E."/>
            <person name="Babayeva S."/>
            <person name="Izzatullayeva V."/>
            <person name="Mammadov A."/>
            <person name="Mammadov A."/>
            <person name="Sharifova S."/>
            <person name="Ojaghi J."/>
            <person name="Eynullazada K."/>
            <person name="Bayramov B."/>
            <person name="Abdulazimova A."/>
            <person name="Shahmuradov I."/>
        </authorList>
    </citation>
    <scope>NUCLEOTIDE SEQUENCE [LARGE SCALE GENOMIC DNA]</scope>
    <source>
        <strain evidence="4">cv. AG2017</strain>
        <tissue evidence="3">Leaf</tissue>
    </source>
</reference>
<comment type="caution">
    <text evidence="3">The sequence shown here is derived from an EMBL/GenBank/DDBJ whole genome shotgun (WGS) entry which is preliminary data.</text>
</comment>
<protein>
    <recommendedName>
        <fullName evidence="2">Bet v I/Major latex protein domain-containing protein</fullName>
    </recommendedName>
</protein>
<evidence type="ECO:0000259" key="2">
    <source>
        <dbReference type="Pfam" id="PF00407"/>
    </source>
</evidence>
<dbReference type="GO" id="GO:0006952">
    <property type="term" value="P:defense response"/>
    <property type="evidence" value="ECO:0007669"/>
    <property type="project" value="InterPro"/>
</dbReference>
<gene>
    <name evidence="3" type="ORF">CRG98_005687</name>
</gene>
<accession>A0A2I0L010</accession>
<feature type="compositionally biased region" description="Polar residues" evidence="1">
    <location>
        <begin position="68"/>
        <end position="77"/>
    </location>
</feature>
<evidence type="ECO:0000313" key="3">
    <source>
        <dbReference type="EMBL" id="PKI73923.1"/>
    </source>
</evidence>